<dbReference type="CDD" id="cd01846">
    <property type="entry name" value="fatty_acyltransferase_like"/>
    <property type="match status" value="1"/>
</dbReference>
<feature type="chain" id="PRO_5020540093" description="GDSL lipase/esterase" evidence="2">
    <location>
        <begin position="19"/>
        <end position="323"/>
    </location>
</feature>
<keyword evidence="2" id="KW-0732">Signal</keyword>
<dbReference type="Proteomes" id="UP000271241">
    <property type="component" value="Unassembled WGS sequence"/>
</dbReference>
<proteinExistence type="inferred from homology"/>
<dbReference type="Gene3D" id="3.40.50.1110">
    <property type="entry name" value="SGNH hydrolase"/>
    <property type="match status" value="1"/>
</dbReference>
<dbReference type="GO" id="GO:0016788">
    <property type="term" value="F:hydrolase activity, acting on ester bonds"/>
    <property type="evidence" value="ECO:0007669"/>
    <property type="project" value="InterPro"/>
</dbReference>
<dbReference type="InterPro" id="IPR036514">
    <property type="entry name" value="SGNH_hydro_sf"/>
</dbReference>
<protein>
    <recommendedName>
        <fullName evidence="5">GDSL lipase/esterase</fullName>
    </recommendedName>
</protein>
<dbReference type="EMBL" id="KZ992478">
    <property type="protein sequence ID" value="RKP09957.1"/>
    <property type="molecule type" value="Genomic_DNA"/>
</dbReference>
<dbReference type="SUPFAM" id="SSF52266">
    <property type="entry name" value="SGNH hydrolase"/>
    <property type="match status" value="1"/>
</dbReference>
<sequence>MLHLVSIIVAAVLAIASAGPADAAVARARLPRDTARLSIKHIVVFGDDFSDNGNLFALAQNQWPNPRLYYLGRFSDGLLWPEHLQRANNATLVSWAFGGATTDNEIAQGISRSPAGIEYAVPGVKQQVEHNFLSTFNQSESLATDSEQVLYIIWTGTNDYLLAARDGGDVSADLVQRVVAGIVSSMQLLVDQASATKFLIISPPSIKRLPITKELSAAAVDAVEALLPDHDSTLNTALCQFRDKNTKASAAVLDYRAFEARLFEEGERRGMLKLGTPCLDLAAQKVCADPNEHYYYDMSHISAQAHYMFAQSVNQWLELHKDK</sequence>
<evidence type="ECO:0000256" key="1">
    <source>
        <dbReference type="ARBA" id="ARBA00008668"/>
    </source>
</evidence>
<comment type="similarity">
    <text evidence="1">Belongs to the 'GDSL' lipolytic enzyme family.</text>
</comment>
<evidence type="ECO:0008006" key="5">
    <source>
        <dbReference type="Google" id="ProtNLM"/>
    </source>
</evidence>
<organism evidence="3 4">
    <name type="scientific">Thamnocephalis sphaerospora</name>
    <dbReference type="NCBI Taxonomy" id="78915"/>
    <lineage>
        <taxon>Eukaryota</taxon>
        <taxon>Fungi</taxon>
        <taxon>Fungi incertae sedis</taxon>
        <taxon>Zoopagomycota</taxon>
        <taxon>Zoopagomycotina</taxon>
        <taxon>Zoopagomycetes</taxon>
        <taxon>Zoopagales</taxon>
        <taxon>Sigmoideomycetaceae</taxon>
        <taxon>Thamnocephalis</taxon>
    </lineage>
</organism>
<evidence type="ECO:0000313" key="4">
    <source>
        <dbReference type="Proteomes" id="UP000271241"/>
    </source>
</evidence>
<evidence type="ECO:0000313" key="3">
    <source>
        <dbReference type="EMBL" id="RKP09957.1"/>
    </source>
</evidence>
<feature type="signal peptide" evidence="2">
    <location>
        <begin position="1"/>
        <end position="18"/>
    </location>
</feature>
<dbReference type="PANTHER" id="PTHR22835">
    <property type="entry name" value="ZINC FINGER FYVE DOMAIN CONTAINING PROTEIN"/>
    <property type="match status" value="1"/>
</dbReference>
<dbReference type="AlphaFoldDB" id="A0A4P9XUN8"/>
<dbReference type="InterPro" id="IPR001087">
    <property type="entry name" value="GDSL"/>
</dbReference>
<dbReference type="STRING" id="78915.A0A4P9XUN8"/>
<reference evidence="4" key="1">
    <citation type="journal article" date="2018" name="Nat. Microbiol.">
        <title>Leveraging single-cell genomics to expand the fungal tree of life.</title>
        <authorList>
            <person name="Ahrendt S.R."/>
            <person name="Quandt C.A."/>
            <person name="Ciobanu D."/>
            <person name="Clum A."/>
            <person name="Salamov A."/>
            <person name="Andreopoulos B."/>
            <person name="Cheng J.F."/>
            <person name="Woyke T."/>
            <person name="Pelin A."/>
            <person name="Henrissat B."/>
            <person name="Reynolds N.K."/>
            <person name="Benny G.L."/>
            <person name="Smith M.E."/>
            <person name="James T.Y."/>
            <person name="Grigoriev I.V."/>
        </authorList>
    </citation>
    <scope>NUCLEOTIDE SEQUENCE [LARGE SCALE GENOMIC DNA]</scope>
    <source>
        <strain evidence="4">RSA 1356</strain>
    </source>
</reference>
<dbReference type="Pfam" id="PF00657">
    <property type="entry name" value="Lipase_GDSL"/>
    <property type="match status" value="1"/>
</dbReference>
<name>A0A4P9XUN8_9FUNG</name>
<gene>
    <name evidence="3" type="ORF">THASP1DRAFT_28246</name>
</gene>
<evidence type="ECO:0000256" key="2">
    <source>
        <dbReference type="SAM" id="SignalP"/>
    </source>
</evidence>
<dbReference type="PANTHER" id="PTHR22835:SF659">
    <property type="entry name" value="GDSL LIPASE_ACYLHYDROLASE, PUTATIVE (AFU_ORTHOLOGUE AFUA_2G00510)-RELATED"/>
    <property type="match status" value="1"/>
</dbReference>
<accession>A0A4P9XUN8</accession>
<dbReference type="OrthoDB" id="1600564at2759"/>
<keyword evidence="4" id="KW-1185">Reference proteome</keyword>